<proteinExistence type="inferred from homology"/>
<sequence length="897" mass="99113">MRNAFRLALASLRYYKKQTAALFVGILLSAALFTCVGSLFFSGKEAAKENARQEYGDWHYEMRCDFPWMEEFEQNPEGEGFQVEAYGVETVRKAITDPFDIQLVYGDAGYLDMMGRRIVEGSYPGEVHEIAADAQTLRNLGVEAKPGSQVTLDGETFTVSGILTEMPPKLADLLGVSMQVFVSEKLDYGMNGSFLYLKFRESRPISDQIMAFTRQYGVDGSTVARNNGISTYVGGNTQELSMRQIATAFTDPSMGIPWVWGTLNENEAMTEGAVLLALAIFSAFVIYSIFQVSVLKRMSQYSVMQTLGMTQGAAFGMLLAELLMIFAAGYGFGAALGNGAAALIYRSFGRIFIPRNVTLHSGVDTEATAEALSVSALPDAGDFYVNWKVLWLGAFFLLLVLAAVSLLLVRKMRRLTIRQMLAGDGGKGKKNRNIYSLKRENLTGILTKRFMFSRKGTFAGILLSLSIGSVIFLGAAYVTENTRINNDLTFKADDGLGSDIQVYEDSDSLSDTIPADVTGQLQEISGLKTVLPVRYMLGEVLLENGSFHWPEFYAETAGEEGFDPDPQLMEKYNGRIVQTGQADYRLKVNIYGYDDEMLESLNDYLLEGEIDPDRMRRDNTVIFKTLMDGQGNYDGIDVYAGDTIQVKTPKDSVADPEVLKFLSSEENYRETSFTVDALVSRPLAKVDTFIGDGGDNVVDIIMTNEQMEENFGVTGYQTISISVEDGQDAAAAADAIRSVTAGISRCVVRDYSAQIAAQNLYLNQQILFFVGIAAVLLAISMLHIMNSMQYLVAERRYEFSVLRAMGITDAGFLKMLMKEGLRYGIASSLVMVVLYWLVQKVLYYFMVHVYLYLHPQTAIPGGYVIGMVLVNLILCTAAMALSGRSLLKKSILEQISV</sequence>
<feature type="domain" description="ABC3 transporter permease C-terminal" evidence="8">
    <location>
        <begin position="772"/>
        <end position="890"/>
    </location>
</feature>
<dbReference type="GO" id="GO:0022857">
    <property type="term" value="F:transmembrane transporter activity"/>
    <property type="evidence" value="ECO:0007669"/>
    <property type="project" value="TreeGrafter"/>
</dbReference>
<gene>
    <name evidence="9" type="ORF">IAA63_06700</name>
</gene>
<evidence type="ECO:0000256" key="5">
    <source>
        <dbReference type="ARBA" id="ARBA00023136"/>
    </source>
</evidence>
<comment type="subcellular location">
    <subcellularLocation>
        <location evidence="1">Cell membrane</location>
        <topology evidence="1">Multi-pass membrane protein</topology>
    </subcellularLocation>
</comment>
<dbReference type="InterPro" id="IPR003838">
    <property type="entry name" value="ABC3_permease_C"/>
</dbReference>
<comment type="caution">
    <text evidence="9">The sequence shown here is derived from an EMBL/GenBank/DDBJ whole genome shotgun (WGS) entry which is preliminary data.</text>
</comment>
<dbReference type="InterPro" id="IPR050250">
    <property type="entry name" value="Macrolide_Exporter_MacB"/>
</dbReference>
<protein>
    <submittedName>
        <fullName evidence="9">ABC transporter permease</fullName>
    </submittedName>
</protein>
<evidence type="ECO:0000256" key="2">
    <source>
        <dbReference type="ARBA" id="ARBA00022475"/>
    </source>
</evidence>
<keyword evidence="5 7" id="KW-0472">Membrane</keyword>
<dbReference type="PANTHER" id="PTHR30572">
    <property type="entry name" value="MEMBRANE COMPONENT OF TRANSPORTER-RELATED"/>
    <property type="match status" value="1"/>
</dbReference>
<organism evidence="9 10">
    <name type="scientific">Candidatus Pullilachnospira stercoravium</name>
    <dbReference type="NCBI Taxonomy" id="2840913"/>
    <lineage>
        <taxon>Bacteria</taxon>
        <taxon>Bacillati</taxon>
        <taxon>Bacillota</taxon>
        <taxon>Clostridia</taxon>
        <taxon>Lachnospirales</taxon>
        <taxon>Lachnospiraceae</taxon>
        <taxon>Lachnospiraceae incertae sedis</taxon>
        <taxon>Candidatus Pullilachnospira</taxon>
    </lineage>
</organism>
<comment type="similarity">
    <text evidence="6">Belongs to the ABC-4 integral membrane protein family.</text>
</comment>
<feature type="transmembrane region" description="Helical" evidence="7">
    <location>
        <begin position="272"/>
        <end position="292"/>
    </location>
</feature>
<feature type="transmembrane region" description="Helical" evidence="7">
    <location>
        <begin position="820"/>
        <end position="838"/>
    </location>
</feature>
<keyword evidence="4 7" id="KW-1133">Transmembrane helix</keyword>
<feature type="transmembrane region" description="Helical" evidence="7">
    <location>
        <begin position="20"/>
        <end position="41"/>
    </location>
</feature>
<feature type="transmembrane region" description="Helical" evidence="7">
    <location>
        <begin position="389"/>
        <end position="409"/>
    </location>
</feature>
<dbReference type="Pfam" id="PF02687">
    <property type="entry name" value="FtsX"/>
    <property type="match status" value="2"/>
</dbReference>
<evidence type="ECO:0000313" key="10">
    <source>
        <dbReference type="Proteomes" id="UP000886723"/>
    </source>
</evidence>
<keyword evidence="3 7" id="KW-0812">Transmembrane</keyword>
<feature type="domain" description="ABC3 transporter permease C-terminal" evidence="8">
    <location>
        <begin position="274"/>
        <end position="416"/>
    </location>
</feature>
<evidence type="ECO:0000313" key="9">
    <source>
        <dbReference type="EMBL" id="HIV12811.1"/>
    </source>
</evidence>
<keyword evidence="2" id="KW-1003">Cell membrane</keyword>
<name>A0A9D1NTY7_9FIRM</name>
<feature type="transmembrane region" description="Helical" evidence="7">
    <location>
        <begin position="766"/>
        <end position="786"/>
    </location>
</feature>
<feature type="transmembrane region" description="Helical" evidence="7">
    <location>
        <begin position="313"/>
        <end position="333"/>
    </location>
</feature>
<dbReference type="GO" id="GO:0005886">
    <property type="term" value="C:plasma membrane"/>
    <property type="evidence" value="ECO:0007669"/>
    <property type="project" value="UniProtKB-SubCell"/>
</dbReference>
<feature type="transmembrane region" description="Helical" evidence="7">
    <location>
        <begin position="858"/>
        <end position="881"/>
    </location>
</feature>
<dbReference type="Proteomes" id="UP000886723">
    <property type="component" value="Unassembled WGS sequence"/>
</dbReference>
<evidence type="ECO:0000256" key="7">
    <source>
        <dbReference type="SAM" id="Phobius"/>
    </source>
</evidence>
<evidence type="ECO:0000256" key="1">
    <source>
        <dbReference type="ARBA" id="ARBA00004651"/>
    </source>
</evidence>
<dbReference type="EMBL" id="DVON01000149">
    <property type="protein sequence ID" value="HIV12811.1"/>
    <property type="molecule type" value="Genomic_DNA"/>
</dbReference>
<dbReference type="AlphaFoldDB" id="A0A9D1NTY7"/>
<dbReference type="PANTHER" id="PTHR30572:SF4">
    <property type="entry name" value="ABC TRANSPORTER PERMEASE YTRF"/>
    <property type="match status" value="1"/>
</dbReference>
<accession>A0A9D1NTY7</accession>
<evidence type="ECO:0000259" key="8">
    <source>
        <dbReference type="Pfam" id="PF02687"/>
    </source>
</evidence>
<feature type="transmembrane region" description="Helical" evidence="7">
    <location>
        <begin position="458"/>
        <end position="478"/>
    </location>
</feature>
<reference evidence="9" key="1">
    <citation type="submission" date="2020-10" db="EMBL/GenBank/DDBJ databases">
        <authorList>
            <person name="Gilroy R."/>
        </authorList>
    </citation>
    <scope>NUCLEOTIDE SEQUENCE</scope>
    <source>
        <strain evidence="9">ChiBcec2-4451</strain>
    </source>
</reference>
<evidence type="ECO:0000256" key="4">
    <source>
        <dbReference type="ARBA" id="ARBA00022989"/>
    </source>
</evidence>
<evidence type="ECO:0000256" key="6">
    <source>
        <dbReference type="ARBA" id="ARBA00038076"/>
    </source>
</evidence>
<reference evidence="9" key="2">
    <citation type="journal article" date="2021" name="PeerJ">
        <title>Extensive microbial diversity within the chicken gut microbiome revealed by metagenomics and culture.</title>
        <authorList>
            <person name="Gilroy R."/>
            <person name="Ravi A."/>
            <person name="Getino M."/>
            <person name="Pursley I."/>
            <person name="Horton D.L."/>
            <person name="Alikhan N.F."/>
            <person name="Baker D."/>
            <person name="Gharbi K."/>
            <person name="Hall N."/>
            <person name="Watson M."/>
            <person name="Adriaenssens E.M."/>
            <person name="Foster-Nyarko E."/>
            <person name="Jarju S."/>
            <person name="Secka A."/>
            <person name="Antonio M."/>
            <person name="Oren A."/>
            <person name="Chaudhuri R.R."/>
            <person name="La Ragione R."/>
            <person name="Hildebrand F."/>
            <person name="Pallen M.J."/>
        </authorList>
    </citation>
    <scope>NUCLEOTIDE SEQUENCE</scope>
    <source>
        <strain evidence="9">ChiBcec2-4451</strain>
    </source>
</reference>
<evidence type="ECO:0000256" key="3">
    <source>
        <dbReference type="ARBA" id="ARBA00022692"/>
    </source>
</evidence>